<dbReference type="Proteomes" id="UP001324287">
    <property type="component" value="Chromosome"/>
</dbReference>
<proteinExistence type="predicted"/>
<dbReference type="RefSeq" id="WP_324278057.1">
    <property type="nucleotide sequence ID" value="NZ_CP141261.1"/>
</dbReference>
<reference evidence="1 2" key="1">
    <citation type="submission" date="2023-12" db="EMBL/GenBank/DDBJ databases">
        <title>Blastococcus brunescens sp. nov., an actonobacterium isolated from sandstone collected in sahara desert.</title>
        <authorList>
            <person name="Gtari M."/>
            <person name="Ghodhbane F."/>
        </authorList>
    </citation>
    <scope>NUCLEOTIDE SEQUENCE [LARGE SCALE GENOMIC DNA]</scope>
    <source>
        <strain evidence="1 2">BMG 8361</strain>
    </source>
</reference>
<evidence type="ECO:0000313" key="2">
    <source>
        <dbReference type="Proteomes" id="UP001324287"/>
    </source>
</evidence>
<dbReference type="EMBL" id="CP141261">
    <property type="protein sequence ID" value="WRL66745.1"/>
    <property type="molecule type" value="Genomic_DNA"/>
</dbReference>
<dbReference type="Gene3D" id="3.40.630.30">
    <property type="match status" value="1"/>
</dbReference>
<accession>A0ABZ1BBM0</accession>
<organism evidence="1 2">
    <name type="scientific">Blastococcus brunescens</name>
    <dbReference type="NCBI Taxonomy" id="1564165"/>
    <lineage>
        <taxon>Bacteria</taxon>
        <taxon>Bacillati</taxon>
        <taxon>Actinomycetota</taxon>
        <taxon>Actinomycetes</taxon>
        <taxon>Geodermatophilales</taxon>
        <taxon>Geodermatophilaceae</taxon>
        <taxon>Blastococcus</taxon>
    </lineage>
</organism>
<keyword evidence="2" id="KW-1185">Reference proteome</keyword>
<dbReference type="SUPFAM" id="SSF55729">
    <property type="entry name" value="Acyl-CoA N-acyltransferases (Nat)"/>
    <property type="match status" value="1"/>
</dbReference>
<evidence type="ECO:0008006" key="3">
    <source>
        <dbReference type="Google" id="ProtNLM"/>
    </source>
</evidence>
<name>A0ABZ1BBM0_9ACTN</name>
<evidence type="ECO:0000313" key="1">
    <source>
        <dbReference type="EMBL" id="WRL66745.1"/>
    </source>
</evidence>
<dbReference type="InterPro" id="IPR016181">
    <property type="entry name" value="Acyl_CoA_acyltransferase"/>
</dbReference>
<gene>
    <name evidence="1" type="ORF">U6N30_15970</name>
</gene>
<sequence length="76" mass="8079">MTTSGPGTVRDAVPADALRCAEIYAPYVRDTAISFESEAPSAEEMAERISAAQRDHAWLVLEDAGVVTGYAYGGRS</sequence>
<protein>
    <recommendedName>
        <fullName evidence="3">GNAT family N-acetyltransferase</fullName>
    </recommendedName>
</protein>